<proteinExistence type="predicted"/>
<keyword evidence="2" id="KW-1185">Reference proteome</keyword>
<sequence>MRGNLTVRTLTYKSQWDVLNPDKLLHPCLAEWTPASKVVCYIAARLHMPLDKKVRSCLKAECTRPSFERIVALAPEVDAKMATFVAKFIKDLKKGISRSWLVCQDKLLDKAGPLAKILDMMEDAKVSGSLISPLRRFLAGFREPSYF</sequence>
<protein>
    <submittedName>
        <fullName evidence="1">Uncharacterized protein</fullName>
    </submittedName>
</protein>
<name>A0AAV7US81_PLEWA</name>
<gene>
    <name evidence="1" type="ORF">NDU88_001241</name>
</gene>
<evidence type="ECO:0000313" key="1">
    <source>
        <dbReference type="EMBL" id="KAJ1191928.1"/>
    </source>
</evidence>
<dbReference type="AlphaFoldDB" id="A0AAV7US81"/>
<organism evidence="1 2">
    <name type="scientific">Pleurodeles waltl</name>
    <name type="common">Iberian ribbed newt</name>
    <dbReference type="NCBI Taxonomy" id="8319"/>
    <lineage>
        <taxon>Eukaryota</taxon>
        <taxon>Metazoa</taxon>
        <taxon>Chordata</taxon>
        <taxon>Craniata</taxon>
        <taxon>Vertebrata</taxon>
        <taxon>Euteleostomi</taxon>
        <taxon>Amphibia</taxon>
        <taxon>Batrachia</taxon>
        <taxon>Caudata</taxon>
        <taxon>Salamandroidea</taxon>
        <taxon>Salamandridae</taxon>
        <taxon>Pleurodelinae</taxon>
        <taxon>Pleurodeles</taxon>
    </lineage>
</organism>
<accession>A0AAV7US81</accession>
<evidence type="ECO:0000313" key="2">
    <source>
        <dbReference type="Proteomes" id="UP001066276"/>
    </source>
</evidence>
<dbReference type="Proteomes" id="UP001066276">
    <property type="component" value="Chromosome 2_2"/>
</dbReference>
<reference evidence="1" key="1">
    <citation type="journal article" date="2022" name="bioRxiv">
        <title>Sequencing and chromosome-scale assembly of the giantPleurodeles waltlgenome.</title>
        <authorList>
            <person name="Brown T."/>
            <person name="Elewa A."/>
            <person name="Iarovenko S."/>
            <person name="Subramanian E."/>
            <person name="Araus A.J."/>
            <person name="Petzold A."/>
            <person name="Susuki M."/>
            <person name="Suzuki K.-i.T."/>
            <person name="Hayashi T."/>
            <person name="Toyoda A."/>
            <person name="Oliveira C."/>
            <person name="Osipova E."/>
            <person name="Leigh N.D."/>
            <person name="Simon A."/>
            <person name="Yun M.H."/>
        </authorList>
    </citation>
    <scope>NUCLEOTIDE SEQUENCE</scope>
    <source>
        <strain evidence="1">20211129_DDA</strain>
        <tissue evidence="1">Liver</tissue>
    </source>
</reference>
<comment type="caution">
    <text evidence="1">The sequence shown here is derived from an EMBL/GenBank/DDBJ whole genome shotgun (WGS) entry which is preliminary data.</text>
</comment>
<dbReference type="EMBL" id="JANPWB010000004">
    <property type="protein sequence ID" value="KAJ1191928.1"/>
    <property type="molecule type" value="Genomic_DNA"/>
</dbReference>